<sequence length="421" mass="48722">MASLDVDVLKEVFTHLILNDPKDFVRSNNVLIPMERKYRLYLVNRHCYVTMLSLLQEFHIAEVGHNNNQDLVENIASLVNYDIFLWKLDRHGNLGYCFGIDTRLFLYLVRHNLTSCNTLYFDFSYRMAPLRMDVLLFGHLGIKLDKDIFNVYESLARSRRNSLSKIMRTLQNIRGIQKLYFTGSILNFLPEIQKILKNNIYTLQEIKNVPAELFHDPIEGLYFLPREISALATKSLCFWTPDLNLQMILHKIQEFTVTLTATTSICATMSLNTVSTTMSDSKQMLTNTTDQENVTIDKDFKGALTMASTSALHFGSTPILRQTKPKPLQPSQSLNQSNSVQVPPEEPSYTKKLVPFTSTKALEFHIKAFTNSSSKKNLHCKWEGCNRKIIFGGEFMLNMHMKRRHIVEKQHFYEVYLKIII</sequence>
<dbReference type="Proteomes" id="UP000887540">
    <property type="component" value="Unplaced"/>
</dbReference>
<feature type="region of interest" description="Disordered" evidence="1">
    <location>
        <begin position="322"/>
        <end position="347"/>
    </location>
</feature>
<reference evidence="3" key="1">
    <citation type="submission" date="2022-11" db="UniProtKB">
        <authorList>
            <consortium name="WormBaseParasite"/>
        </authorList>
    </citation>
    <scope>IDENTIFICATION</scope>
</reference>
<evidence type="ECO:0000313" key="2">
    <source>
        <dbReference type="Proteomes" id="UP000887540"/>
    </source>
</evidence>
<dbReference type="WBParaSite" id="ACRNAN_scaffold12449.g14624.t2">
    <property type="protein sequence ID" value="ACRNAN_scaffold12449.g14624.t2"/>
    <property type="gene ID" value="ACRNAN_scaffold12449.g14624"/>
</dbReference>
<evidence type="ECO:0000313" key="3">
    <source>
        <dbReference type="WBParaSite" id="ACRNAN_scaffold12449.g14624.t2"/>
    </source>
</evidence>
<accession>A0A914CN82</accession>
<proteinExistence type="predicted"/>
<protein>
    <submittedName>
        <fullName evidence="3">C2H2-type domain-containing protein</fullName>
    </submittedName>
</protein>
<organism evidence="2 3">
    <name type="scientific">Acrobeloides nanus</name>
    <dbReference type="NCBI Taxonomy" id="290746"/>
    <lineage>
        <taxon>Eukaryota</taxon>
        <taxon>Metazoa</taxon>
        <taxon>Ecdysozoa</taxon>
        <taxon>Nematoda</taxon>
        <taxon>Chromadorea</taxon>
        <taxon>Rhabditida</taxon>
        <taxon>Tylenchina</taxon>
        <taxon>Cephalobomorpha</taxon>
        <taxon>Cephaloboidea</taxon>
        <taxon>Cephalobidae</taxon>
        <taxon>Acrobeloides</taxon>
    </lineage>
</organism>
<dbReference type="AlphaFoldDB" id="A0A914CN82"/>
<feature type="compositionally biased region" description="Low complexity" evidence="1">
    <location>
        <begin position="329"/>
        <end position="342"/>
    </location>
</feature>
<name>A0A914CN82_9BILA</name>
<evidence type="ECO:0000256" key="1">
    <source>
        <dbReference type="SAM" id="MobiDB-lite"/>
    </source>
</evidence>
<keyword evidence="2" id="KW-1185">Reference proteome</keyword>